<dbReference type="AlphaFoldDB" id="A0A8I6Z0D1"/>
<proteinExistence type="predicted"/>
<protein>
    <submittedName>
        <fullName evidence="3">Uncharacterized protein</fullName>
    </submittedName>
</protein>
<evidence type="ECO:0000256" key="1">
    <source>
        <dbReference type="SAM" id="MobiDB-lite"/>
    </source>
</evidence>
<feature type="transmembrane region" description="Helical" evidence="2">
    <location>
        <begin position="65"/>
        <end position="85"/>
    </location>
</feature>
<organism evidence="3 4">
    <name type="scientific">Hordeum vulgare subsp. vulgare</name>
    <name type="common">Domesticated barley</name>
    <dbReference type="NCBI Taxonomy" id="112509"/>
    <lineage>
        <taxon>Eukaryota</taxon>
        <taxon>Viridiplantae</taxon>
        <taxon>Streptophyta</taxon>
        <taxon>Embryophyta</taxon>
        <taxon>Tracheophyta</taxon>
        <taxon>Spermatophyta</taxon>
        <taxon>Magnoliopsida</taxon>
        <taxon>Liliopsida</taxon>
        <taxon>Poales</taxon>
        <taxon>Poaceae</taxon>
        <taxon>BOP clade</taxon>
        <taxon>Pooideae</taxon>
        <taxon>Triticodae</taxon>
        <taxon>Triticeae</taxon>
        <taxon>Hordeinae</taxon>
        <taxon>Hordeum</taxon>
    </lineage>
</organism>
<name>A0A8I6Z0D1_HORVV</name>
<accession>A0A8I6Z0D1</accession>
<sequence length="189" mass="20829">MELDRFDRQSITRGSLKRERQREGPGVRPTRCLMWKHVDLERGGAVEPEEPWPDSDDDYIPGPGCVFGVLFGALALPGVVLTLVHHGPWPALGAAAVSAAMVAIVVLGAREGLKNEAAAIKAQAARPRYVAPEPCCIYAAMAARERRDRLFTALDAHTNEARHQPKRANKSNRTRKLNPYITGNADWEN</sequence>
<reference evidence="4" key="1">
    <citation type="journal article" date="2012" name="Nature">
        <title>A physical, genetic and functional sequence assembly of the barley genome.</title>
        <authorList>
            <consortium name="The International Barley Genome Sequencing Consortium"/>
            <person name="Mayer K.F."/>
            <person name="Waugh R."/>
            <person name="Brown J.W."/>
            <person name="Schulman A."/>
            <person name="Langridge P."/>
            <person name="Platzer M."/>
            <person name="Fincher G.B."/>
            <person name="Muehlbauer G.J."/>
            <person name="Sato K."/>
            <person name="Close T.J."/>
            <person name="Wise R.P."/>
            <person name="Stein N."/>
        </authorList>
    </citation>
    <scope>NUCLEOTIDE SEQUENCE [LARGE SCALE GENOMIC DNA]</scope>
    <source>
        <strain evidence="4">cv. Morex</strain>
    </source>
</reference>
<keyword evidence="4" id="KW-1185">Reference proteome</keyword>
<reference evidence="3" key="2">
    <citation type="submission" date="2020-10" db="EMBL/GenBank/DDBJ databases">
        <authorList>
            <person name="Scholz U."/>
            <person name="Mascher M."/>
            <person name="Fiebig A."/>
        </authorList>
    </citation>
    <scope>NUCLEOTIDE SEQUENCE [LARGE SCALE GENOMIC DNA]</scope>
    <source>
        <strain evidence="3">cv. Morex</strain>
    </source>
</reference>
<feature type="region of interest" description="Disordered" evidence="1">
    <location>
        <begin position="1"/>
        <end position="28"/>
    </location>
</feature>
<keyword evidence="2" id="KW-1133">Transmembrane helix</keyword>
<dbReference type="EnsemblPlants" id="HORVU.MOREX.r3.7HG0740770.1">
    <property type="protein sequence ID" value="HORVU.MOREX.r3.7HG0740770.1"/>
    <property type="gene ID" value="HORVU.MOREX.r3.7HG0740770"/>
</dbReference>
<feature type="compositionally biased region" description="Basic residues" evidence="1">
    <location>
        <begin position="164"/>
        <end position="176"/>
    </location>
</feature>
<feature type="region of interest" description="Disordered" evidence="1">
    <location>
        <begin position="158"/>
        <end position="189"/>
    </location>
</feature>
<dbReference type="Gramene" id="HORVU.MOREX.r3.7HG0740770.1">
    <property type="protein sequence ID" value="HORVU.MOREX.r3.7HG0740770.1"/>
    <property type="gene ID" value="HORVU.MOREX.r3.7HG0740770"/>
</dbReference>
<keyword evidence="2" id="KW-0472">Membrane</keyword>
<evidence type="ECO:0000313" key="3">
    <source>
        <dbReference type="EnsemblPlants" id="HORVU.MOREX.r3.7HG0740770.1"/>
    </source>
</evidence>
<dbReference type="Proteomes" id="UP000011116">
    <property type="component" value="Chromosome 7H"/>
</dbReference>
<feature type="compositionally biased region" description="Basic and acidic residues" evidence="1">
    <location>
        <begin position="1"/>
        <end position="25"/>
    </location>
</feature>
<feature type="transmembrane region" description="Helical" evidence="2">
    <location>
        <begin position="91"/>
        <end position="109"/>
    </location>
</feature>
<reference evidence="3" key="3">
    <citation type="submission" date="2022-01" db="UniProtKB">
        <authorList>
            <consortium name="EnsemblPlants"/>
        </authorList>
    </citation>
    <scope>IDENTIFICATION</scope>
    <source>
        <strain evidence="3">subsp. vulgare</strain>
    </source>
</reference>
<evidence type="ECO:0000256" key="2">
    <source>
        <dbReference type="SAM" id="Phobius"/>
    </source>
</evidence>
<evidence type="ECO:0000313" key="4">
    <source>
        <dbReference type="Proteomes" id="UP000011116"/>
    </source>
</evidence>
<keyword evidence="2" id="KW-0812">Transmembrane</keyword>